<name>A0A381E9M8_9GAMM</name>
<organism evidence="2 3">
    <name type="scientific">Cardiobacterium valvarum</name>
    <dbReference type="NCBI Taxonomy" id="194702"/>
    <lineage>
        <taxon>Bacteria</taxon>
        <taxon>Pseudomonadati</taxon>
        <taxon>Pseudomonadota</taxon>
        <taxon>Gammaproteobacteria</taxon>
        <taxon>Cardiobacteriales</taxon>
        <taxon>Cardiobacteriaceae</taxon>
        <taxon>Cardiobacterium</taxon>
    </lineage>
</organism>
<evidence type="ECO:0000256" key="1">
    <source>
        <dbReference type="SAM" id="MobiDB-lite"/>
    </source>
</evidence>
<proteinExistence type="predicted"/>
<gene>
    <name evidence="2" type="ORF">NCTC13294_01587</name>
</gene>
<dbReference type="AlphaFoldDB" id="A0A381E9M8"/>
<sequence>MVAVFVYGTSDERLRFARAVDKGSRYQHSAQPERSLPGAGIPHSAPILPPKKENTMQKALLAATIATISLAAQAKDDLQYSKETAATLKDGSKIAYFLESKKGAGEKNNAVCEDGLFYNDHYLAVFDGATDKSGKTYDGKKGGRVSRDIIQDIFQNLPPNTDKEEILKRINDKYQDFYTANKDIDFAKEPVNRPTATLIWYNLDKNELVAIGDSKARIDGKAYNDEEKLVDTLNSALRVKVIDELKLSDEQIRENDLGRYYILPLLQRQAEFQNNPEAPAAFQFWAIDGFPIPHDKLRVWQFDKAPEVIELSSDGYEIYPPEASVDSYEKTLREQLAADPMRIKHPSTKGISKDNYSFDDRAVLIYQRKK</sequence>
<keyword evidence="3" id="KW-1185">Reference proteome</keyword>
<evidence type="ECO:0000313" key="3">
    <source>
        <dbReference type="Proteomes" id="UP000254572"/>
    </source>
</evidence>
<dbReference type="Proteomes" id="UP000254572">
    <property type="component" value="Unassembled WGS sequence"/>
</dbReference>
<accession>A0A381E9M8</accession>
<reference evidence="2 3" key="1">
    <citation type="submission" date="2018-06" db="EMBL/GenBank/DDBJ databases">
        <authorList>
            <consortium name="Pathogen Informatics"/>
            <person name="Doyle S."/>
        </authorList>
    </citation>
    <scope>NUCLEOTIDE SEQUENCE [LARGE SCALE GENOMIC DNA]</scope>
    <source>
        <strain evidence="2 3">NCTC13294</strain>
    </source>
</reference>
<dbReference type="EMBL" id="UFUW01000001">
    <property type="protein sequence ID" value="SUX23692.1"/>
    <property type="molecule type" value="Genomic_DNA"/>
</dbReference>
<evidence type="ECO:0000313" key="2">
    <source>
        <dbReference type="EMBL" id="SUX23692.1"/>
    </source>
</evidence>
<protein>
    <recommendedName>
        <fullName evidence="4">PPM-type phosphatase domain-containing protein</fullName>
    </recommendedName>
</protein>
<feature type="region of interest" description="Disordered" evidence="1">
    <location>
        <begin position="22"/>
        <end position="50"/>
    </location>
</feature>
<evidence type="ECO:0008006" key="4">
    <source>
        <dbReference type="Google" id="ProtNLM"/>
    </source>
</evidence>